<dbReference type="SUPFAM" id="SSF53633">
    <property type="entry name" value="Carbamate kinase-like"/>
    <property type="match status" value="1"/>
</dbReference>
<comment type="pathway">
    <text evidence="1 13">Amino-acid biosynthesis; L-lysine biosynthesis via DAP pathway; (S)-tetrahydrodipicolinate from L-aspartate: step 1/4.</text>
</comment>
<comment type="catalytic activity">
    <reaction evidence="11 12">
        <text>L-aspartate + ATP = 4-phospho-L-aspartate + ADP</text>
        <dbReference type="Rhea" id="RHEA:23776"/>
        <dbReference type="ChEBI" id="CHEBI:29991"/>
        <dbReference type="ChEBI" id="CHEBI:30616"/>
        <dbReference type="ChEBI" id="CHEBI:57535"/>
        <dbReference type="ChEBI" id="CHEBI:456216"/>
        <dbReference type="EC" id="2.7.2.4"/>
    </reaction>
</comment>
<dbReference type="Proteomes" id="UP000322521">
    <property type="component" value="Unassembled WGS sequence"/>
</dbReference>
<dbReference type="EC" id="2.7.2.4" evidence="12"/>
<dbReference type="RefSeq" id="WP_086711982.1">
    <property type="nucleotide sequence ID" value="NZ_AP025492.1"/>
</dbReference>
<evidence type="ECO:0000256" key="13">
    <source>
        <dbReference type="RuleBase" id="RU004249"/>
    </source>
</evidence>
<proteinExistence type="inferred from homology"/>
<comment type="pathway">
    <text evidence="2 13">Amino-acid biosynthesis; L-methionine biosynthesis via de novo pathway; L-homoserine from L-aspartate: step 1/3.</text>
</comment>
<dbReference type="CDD" id="cd04261">
    <property type="entry name" value="AAK_AKii-LysC-BS"/>
    <property type="match status" value="1"/>
</dbReference>
<keyword evidence="7" id="KW-0547">Nucleotide-binding</keyword>
<dbReference type="EMBL" id="VXJS01000014">
    <property type="protein sequence ID" value="KAA8667623.1"/>
    <property type="molecule type" value="Genomic_DNA"/>
</dbReference>
<keyword evidence="16" id="KW-1185">Reference proteome</keyword>
<evidence type="ECO:0000256" key="7">
    <source>
        <dbReference type="ARBA" id="ARBA00022741"/>
    </source>
</evidence>
<dbReference type="UniPathway" id="UPA00034">
    <property type="reaction ID" value="UER00015"/>
</dbReference>
<keyword evidence="5 13" id="KW-0028">Amino-acid biosynthesis</keyword>
<keyword evidence="8 12" id="KW-0418">Kinase</keyword>
<sequence length="393" mass="42730">MPLIVQKFGGTSVGSIERIHHVAEKIIEAKNEGNQIVVVVSAMSGETNRLVNLATQIDSVPNARELDVLLTAGEQVSMALLAMTLHKLGYEATSMTGYQAKIHTDSNHNNAAIERIDTAPIQALLDDNQIVIVAGFQGFNAKGDITTLGRGGSDTTAVALAGALGAKECQIYTDVDGVYSCDPRVVKQSKKLDTLDFPSMEEMARRGAKVLHLPCVQYAWQHNVPLRVLSSFEQGEGTLIAGNQCLNDIAGIAIQRDMVRIECLNEDLPSFISQCQLLGIEVCSVIEETERAALIIKQDISAKLKLVFDEKIRNSEQVSLLTVVGSRTQEIVVSSHGLLSEGEIDVQHHLLQQQSLTLVISPTQVDMAANILHNAYIVARETQGYPKKEVHFG</sequence>
<evidence type="ECO:0000259" key="14">
    <source>
        <dbReference type="Pfam" id="PF00696"/>
    </source>
</evidence>
<comment type="caution">
    <text evidence="15">The sequence shown here is derived from an EMBL/GenBank/DDBJ whole genome shotgun (WGS) entry which is preliminary data.</text>
</comment>
<dbReference type="GO" id="GO:0009090">
    <property type="term" value="P:homoserine biosynthetic process"/>
    <property type="evidence" value="ECO:0007669"/>
    <property type="project" value="TreeGrafter"/>
</dbReference>
<dbReference type="GO" id="GO:0009088">
    <property type="term" value="P:threonine biosynthetic process"/>
    <property type="evidence" value="ECO:0007669"/>
    <property type="project" value="UniProtKB-UniPathway"/>
</dbReference>
<dbReference type="InterPro" id="IPR036393">
    <property type="entry name" value="AceGlu_kinase-like_sf"/>
</dbReference>
<dbReference type="GO" id="GO:0005829">
    <property type="term" value="C:cytosol"/>
    <property type="evidence" value="ECO:0007669"/>
    <property type="project" value="TreeGrafter"/>
</dbReference>
<dbReference type="NCBIfam" id="NF005155">
    <property type="entry name" value="PRK06635.1-4"/>
    <property type="match status" value="1"/>
</dbReference>
<evidence type="ECO:0000256" key="11">
    <source>
        <dbReference type="ARBA" id="ARBA00047872"/>
    </source>
</evidence>
<dbReference type="FunFam" id="3.40.1160.10:FF:000002">
    <property type="entry name" value="Aspartokinase"/>
    <property type="match status" value="1"/>
</dbReference>
<comment type="pathway">
    <text evidence="3 13">Amino-acid biosynthesis; L-threonine biosynthesis; L-threonine from L-aspartate: step 1/5.</text>
</comment>
<dbReference type="GO" id="GO:0004072">
    <property type="term" value="F:aspartate kinase activity"/>
    <property type="evidence" value="ECO:0007669"/>
    <property type="project" value="UniProtKB-EC"/>
</dbReference>
<evidence type="ECO:0000256" key="2">
    <source>
        <dbReference type="ARBA" id="ARBA00004986"/>
    </source>
</evidence>
<evidence type="ECO:0000256" key="1">
    <source>
        <dbReference type="ARBA" id="ARBA00004766"/>
    </source>
</evidence>
<evidence type="ECO:0000256" key="10">
    <source>
        <dbReference type="ARBA" id="ARBA00023154"/>
    </source>
</evidence>
<dbReference type="GO" id="GO:0009089">
    <property type="term" value="P:lysine biosynthetic process via diaminopimelate"/>
    <property type="evidence" value="ECO:0007669"/>
    <property type="project" value="UniProtKB-UniPathway"/>
</dbReference>
<dbReference type="GO" id="GO:0005524">
    <property type="term" value="F:ATP binding"/>
    <property type="evidence" value="ECO:0007669"/>
    <property type="project" value="UniProtKB-KW"/>
</dbReference>
<dbReference type="AlphaFoldDB" id="A0A5M9NCU9"/>
<evidence type="ECO:0000256" key="6">
    <source>
        <dbReference type="ARBA" id="ARBA00022679"/>
    </source>
</evidence>
<feature type="domain" description="Aspartate/glutamate/uridylate kinase" evidence="14">
    <location>
        <begin position="3"/>
        <end position="230"/>
    </location>
</feature>
<gene>
    <name evidence="15" type="ORF">F4W18_20050</name>
</gene>
<name>A0A5M9NCU9_9VIBR</name>
<keyword evidence="9" id="KW-0067">ATP-binding</keyword>
<evidence type="ECO:0000313" key="15">
    <source>
        <dbReference type="EMBL" id="KAA8667623.1"/>
    </source>
</evidence>
<keyword evidence="6 12" id="KW-0808">Transferase</keyword>
<dbReference type="UniPathway" id="UPA00051">
    <property type="reaction ID" value="UER00462"/>
</dbReference>
<dbReference type="InterPro" id="IPR018042">
    <property type="entry name" value="Aspartate_kinase_CS"/>
</dbReference>
<dbReference type="Pfam" id="PF00696">
    <property type="entry name" value="AA_kinase"/>
    <property type="match status" value="1"/>
</dbReference>
<dbReference type="PROSITE" id="PS00324">
    <property type="entry name" value="ASPARTOKINASE"/>
    <property type="match status" value="1"/>
</dbReference>
<dbReference type="InterPro" id="IPR001341">
    <property type="entry name" value="Asp_kinase"/>
</dbReference>
<dbReference type="InterPro" id="IPR001048">
    <property type="entry name" value="Asp/Glu/Uridylate_kinase"/>
</dbReference>
<evidence type="ECO:0000313" key="16">
    <source>
        <dbReference type="Proteomes" id="UP000322521"/>
    </source>
</evidence>
<evidence type="ECO:0000256" key="9">
    <source>
        <dbReference type="ARBA" id="ARBA00022840"/>
    </source>
</evidence>
<keyword evidence="10" id="KW-0457">Lysine biosynthesis</keyword>
<dbReference type="OrthoDB" id="9799110at2"/>
<evidence type="ECO:0000256" key="12">
    <source>
        <dbReference type="RuleBase" id="RU003448"/>
    </source>
</evidence>
<comment type="similarity">
    <text evidence="4 12">Belongs to the aspartokinase family.</text>
</comment>
<dbReference type="Gene3D" id="3.40.1160.10">
    <property type="entry name" value="Acetylglutamate kinase-like"/>
    <property type="match status" value="1"/>
</dbReference>
<protein>
    <recommendedName>
        <fullName evidence="12">Aspartokinase</fullName>
        <ecNumber evidence="12">2.7.2.4</ecNumber>
    </recommendedName>
</protein>
<dbReference type="NCBIfam" id="TIGR00657">
    <property type="entry name" value="asp_kinases"/>
    <property type="match status" value="1"/>
</dbReference>
<evidence type="ECO:0000256" key="3">
    <source>
        <dbReference type="ARBA" id="ARBA00005139"/>
    </source>
</evidence>
<evidence type="ECO:0000256" key="4">
    <source>
        <dbReference type="ARBA" id="ARBA00010122"/>
    </source>
</evidence>
<dbReference type="PANTHER" id="PTHR21499:SF3">
    <property type="entry name" value="ASPARTOKINASE"/>
    <property type="match status" value="1"/>
</dbReference>
<dbReference type="PANTHER" id="PTHR21499">
    <property type="entry name" value="ASPARTATE KINASE"/>
    <property type="match status" value="1"/>
</dbReference>
<accession>A0A5M9NCU9</accession>
<evidence type="ECO:0000256" key="5">
    <source>
        <dbReference type="ARBA" id="ARBA00022605"/>
    </source>
</evidence>
<dbReference type="UniPathway" id="UPA00050">
    <property type="reaction ID" value="UER00461"/>
</dbReference>
<organism evidence="15 16">
    <name type="scientific">Vibrio gigantis</name>
    <dbReference type="NCBI Taxonomy" id="296199"/>
    <lineage>
        <taxon>Bacteria</taxon>
        <taxon>Pseudomonadati</taxon>
        <taxon>Pseudomonadota</taxon>
        <taxon>Gammaproteobacteria</taxon>
        <taxon>Vibrionales</taxon>
        <taxon>Vibrionaceae</taxon>
        <taxon>Vibrio</taxon>
    </lineage>
</organism>
<dbReference type="NCBIfam" id="NF006459">
    <property type="entry name" value="PRK08841.1"/>
    <property type="match status" value="1"/>
</dbReference>
<dbReference type="InterPro" id="IPR041740">
    <property type="entry name" value="AKii-LysC-BS"/>
</dbReference>
<evidence type="ECO:0000256" key="8">
    <source>
        <dbReference type="ARBA" id="ARBA00022777"/>
    </source>
</evidence>
<reference evidence="15 16" key="1">
    <citation type="submission" date="2019-09" db="EMBL/GenBank/DDBJ databases">
        <title>Draft genome sequence of various Type strains from the CCUG.</title>
        <authorList>
            <person name="Pineiro-Iglesias B."/>
            <person name="Tunovic T."/>
            <person name="Unosson C."/>
            <person name="Inganas E."/>
            <person name="Ohlen M."/>
            <person name="Cardew S."/>
            <person name="Jensie-Markopoulos S."/>
            <person name="Salva-Serra F."/>
            <person name="Jaen-Luchoro D."/>
            <person name="Karlsson R."/>
            <person name="Svensson-Stadler L."/>
            <person name="Chun J."/>
            <person name="Moore E."/>
        </authorList>
    </citation>
    <scope>NUCLEOTIDE SEQUENCE [LARGE SCALE GENOMIC DNA]</scope>
    <source>
        <strain evidence="15 16">CCUG 56969T</strain>
    </source>
</reference>